<protein>
    <recommendedName>
        <fullName evidence="1">MATH domain-containing protein</fullName>
    </recommendedName>
</protein>
<dbReference type="Gene3D" id="2.60.210.10">
    <property type="entry name" value="Apoptosis, Tumor Necrosis Factor Receptor Associated Protein 2, Chain A"/>
    <property type="match status" value="1"/>
</dbReference>
<accession>K0RVB9</accession>
<comment type="caution">
    <text evidence="2">The sequence shown here is derived from an EMBL/GenBank/DDBJ whole genome shotgun (WGS) entry which is preliminary data.</text>
</comment>
<evidence type="ECO:0000313" key="3">
    <source>
        <dbReference type="Proteomes" id="UP000266841"/>
    </source>
</evidence>
<sequence>MSLNQDPSQAQGWAKSERMEAAAKVAADVRVGTPPGPLSDLIMRKVHFHGFEGLPTARGAAVKSPEFSCFGHQWVVDIYPGGFRDSNEGYVSVNLYNASPESVQAYFKFLAKHPTDPTLRFQSGSGDKMDTFGAKGKFGELINGWGISNFAERETLLTYLNKRDAPH</sequence>
<keyword evidence="3" id="KW-1185">Reference proteome</keyword>
<dbReference type="OrthoDB" id="45051at2759"/>
<dbReference type="InterPro" id="IPR002083">
    <property type="entry name" value="MATH/TRAF_dom"/>
</dbReference>
<proteinExistence type="predicted"/>
<evidence type="ECO:0000313" key="2">
    <source>
        <dbReference type="EMBL" id="EJK52761.1"/>
    </source>
</evidence>
<dbReference type="Pfam" id="PF22486">
    <property type="entry name" value="MATH_2"/>
    <property type="match status" value="1"/>
</dbReference>
<evidence type="ECO:0000259" key="1">
    <source>
        <dbReference type="Pfam" id="PF22486"/>
    </source>
</evidence>
<feature type="domain" description="MATH" evidence="1">
    <location>
        <begin position="51"/>
        <end position="159"/>
    </location>
</feature>
<dbReference type="EMBL" id="AGNL01039292">
    <property type="protein sequence ID" value="EJK52761.1"/>
    <property type="molecule type" value="Genomic_DNA"/>
</dbReference>
<organism evidence="2 3">
    <name type="scientific">Thalassiosira oceanica</name>
    <name type="common">Marine diatom</name>
    <dbReference type="NCBI Taxonomy" id="159749"/>
    <lineage>
        <taxon>Eukaryota</taxon>
        <taxon>Sar</taxon>
        <taxon>Stramenopiles</taxon>
        <taxon>Ochrophyta</taxon>
        <taxon>Bacillariophyta</taxon>
        <taxon>Coscinodiscophyceae</taxon>
        <taxon>Thalassiosirophycidae</taxon>
        <taxon>Thalassiosirales</taxon>
        <taxon>Thalassiosiraceae</taxon>
        <taxon>Thalassiosira</taxon>
    </lineage>
</organism>
<dbReference type="AlphaFoldDB" id="K0RVB9"/>
<dbReference type="SUPFAM" id="SSF49599">
    <property type="entry name" value="TRAF domain-like"/>
    <property type="match status" value="1"/>
</dbReference>
<dbReference type="Proteomes" id="UP000266841">
    <property type="component" value="Unassembled WGS sequence"/>
</dbReference>
<dbReference type="InterPro" id="IPR008974">
    <property type="entry name" value="TRAF-like"/>
</dbReference>
<name>K0RVB9_THAOC</name>
<gene>
    <name evidence="2" type="ORF">THAOC_27937</name>
</gene>
<dbReference type="CDD" id="cd00121">
    <property type="entry name" value="MATH"/>
    <property type="match status" value="1"/>
</dbReference>
<reference evidence="2 3" key="1">
    <citation type="journal article" date="2012" name="Genome Biol.">
        <title>Genome and low-iron response of an oceanic diatom adapted to chronic iron limitation.</title>
        <authorList>
            <person name="Lommer M."/>
            <person name="Specht M."/>
            <person name="Roy A.S."/>
            <person name="Kraemer L."/>
            <person name="Andreson R."/>
            <person name="Gutowska M.A."/>
            <person name="Wolf J."/>
            <person name="Bergner S.V."/>
            <person name="Schilhabel M.B."/>
            <person name="Klostermeier U.C."/>
            <person name="Beiko R.G."/>
            <person name="Rosenstiel P."/>
            <person name="Hippler M."/>
            <person name="Laroche J."/>
        </authorList>
    </citation>
    <scope>NUCLEOTIDE SEQUENCE [LARGE SCALE GENOMIC DNA]</scope>
    <source>
        <strain evidence="2 3">CCMP1005</strain>
    </source>
</reference>